<keyword evidence="5" id="KW-0378">Hydrolase</keyword>
<evidence type="ECO:0000313" key="14">
    <source>
        <dbReference type="Proteomes" id="UP000308652"/>
    </source>
</evidence>
<dbReference type="EMBL" id="ML213596">
    <property type="protein sequence ID" value="TFK40465.1"/>
    <property type="molecule type" value="Genomic_DNA"/>
</dbReference>
<dbReference type="SUPFAM" id="SSF52540">
    <property type="entry name" value="P-loop containing nucleoside triphosphate hydrolases"/>
    <property type="match status" value="1"/>
</dbReference>
<dbReference type="InterPro" id="IPR030381">
    <property type="entry name" value="G_DYNAMIN_dom"/>
</dbReference>
<keyword evidence="6" id="KW-1133">Transmembrane helix</keyword>
<dbReference type="InterPro" id="IPR027094">
    <property type="entry name" value="Mitofusin_fam"/>
</dbReference>
<protein>
    <submittedName>
        <fullName evidence="13">Transmembrane GTPase fzo1</fullName>
    </submittedName>
</protein>
<comment type="catalytic activity">
    <reaction evidence="11">
        <text>GTP + H2O = GDP + phosphate + H(+)</text>
        <dbReference type="Rhea" id="RHEA:19669"/>
        <dbReference type="ChEBI" id="CHEBI:15377"/>
        <dbReference type="ChEBI" id="CHEBI:15378"/>
        <dbReference type="ChEBI" id="CHEBI:37565"/>
        <dbReference type="ChEBI" id="CHEBI:43474"/>
        <dbReference type="ChEBI" id="CHEBI:58189"/>
    </reaction>
</comment>
<dbReference type="GO" id="GO:0005525">
    <property type="term" value="F:GTP binding"/>
    <property type="evidence" value="ECO:0007669"/>
    <property type="project" value="UniProtKB-KW"/>
</dbReference>
<dbReference type="GO" id="GO:0003924">
    <property type="term" value="F:GTPase activity"/>
    <property type="evidence" value="ECO:0007669"/>
    <property type="project" value="InterPro"/>
</dbReference>
<evidence type="ECO:0000259" key="12">
    <source>
        <dbReference type="PROSITE" id="PS51718"/>
    </source>
</evidence>
<dbReference type="Proteomes" id="UP000308652">
    <property type="component" value="Unassembled WGS sequence"/>
</dbReference>
<organism evidence="13 14">
    <name type="scientific">Crucibulum laeve</name>
    <dbReference type="NCBI Taxonomy" id="68775"/>
    <lineage>
        <taxon>Eukaryota</taxon>
        <taxon>Fungi</taxon>
        <taxon>Dikarya</taxon>
        <taxon>Basidiomycota</taxon>
        <taxon>Agaricomycotina</taxon>
        <taxon>Agaricomycetes</taxon>
        <taxon>Agaricomycetidae</taxon>
        <taxon>Agaricales</taxon>
        <taxon>Agaricineae</taxon>
        <taxon>Nidulariaceae</taxon>
        <taxon>Crucibulum</taxon>
    </lineage>
</organism>
<evidence type="ECO:0000256" key="9">
    <source>
        <dbReference type="ARBA" id="ARBA00023134"/>
    </source>
</evidence>
<name>A0A5C3M731_9AGAR</name>
<keyword evidence="7" id="KW-0175">Coiled coil</keyword>
<keyword evidence="10" id="KW-0472">Membrane</keyword>
<evidence type="ECO:0000256" key="10">
    <source>
        <dbReference type="ARBA" id="ARBA00023136"/>
    </source>
</evidence>
<reference evidence="13 14" key="1">
    <citation type="journal article" date="2019" name="Nat. Ecol. Evol.">
        <title>Megaphylogeny resolves global patterns of mushroom evolution.</title>
        <authorList>
            <person name="Varga T."/>
            <person name="Krizsan K."/>
            <person name="Foldi C."/>
            <person name="Dima B."/>
            <person name="Sanchez-Garcia M."/>
            <person name="Sanchez-Ramirez S."/>
            <person name="Szollosi G.J."/>
            <person name="Szarkandi J.G."/>
            <person name="Papp V."/>
            <person name="Albert L."/>
            <person name="Andreopoulos W."/>
            <person name="Angelini C."/>
            <person name="Antonin V."/>
            <person name="Barry K.W."/>
            <person name="Bougher N.L."/>
            <person name="Buchanan P."/>
            <person name="Buyck B."/>
            <person name="Bense V."/>
            <person name="Catcheside P."/>
            <person name="Chovatia M."/>
            <person name="Cooper J."/>
            <person name="Damon W."/>
            <person name="Desjardin D."/>
            <person name="Finy P."/>
            <person name="Geml J."/>
            <person name="Haridas S."/>
            <person name="Hughes K."/>
            <person name="Justo A."/>
            <person name="Karasinski D."/>
            <person name="Kautmanova I."/>
            <person name="Kiss B."/>
            <person name="Kocsube S."/>
            <person name="Kotiranta H."/>
            <person name="LaButti K.M."/>
            <person name="Lechner B.E."/>
            <person name="Liimatainen K."/>
            <person name="Lipzen A."/>
            <person name="Lukacs Z."/>
            <person name="Mihaltcheva S."/>
            <person name="Morgado L.N."/>
            <person name="Niskanen T."/>
            <person name="Noordeloos M.E."/>
            <person name="Ohm R.A."/>
            <person name="Ortiz-Santana B."/>
            <person name="Ovrebo C."/>
            <person name="Racz N."/>
            <person name="Riley R."/>
            <person name="Savchenko A."/>
            <person name="Shiryaev A."/>
            <person name="Soop K."/>
            <person name="Spirin V."/>
            <person name="Szebenyi C."/>
            <person name="Tomsovsky M."/>
            <person name="Tulloss R.E."/>
            <person name="Uehling J."/>
            <person name="Grigoriev I.V."/>
            <person name="Vagvolgyi C."/>
            <person name="Papp T."/>
            <person name="Martin F.M."/>
            <person name="Miettinen O."/>
            <person name="Hibbett D.S."/>
            <person name="Nagy L.G."/>
        </authorList>
    </citation>
    <scope>NUCLEOTIDE SEQUENCE [LARGE SCALE GENOMIC DNA]</scope>
    <source>
        <strain evidence="13 14">CBS 166.37</strain>
    </source>
</reference>
<dbReference type="AlphaFoldDB" id="A0A5C3M731"/>
<gene>
    <name evidence="13" type="ORF">BDQ12DRAFT_453671</name>
</gene>
<keyword evidence="3" id="KW-0547">Nucleotide-binding</keyword>
<proteinExistence type="predicted"/>
<dbReference type="Pfam" id="PF00350">
    <property type="entry name" value="Dynamin_N"/>
    <property type="match status" value="1"/>
</dbReference>
<dbReference type="GO" id="GO:0051646">
    <property type="term" value="P:mitochondrion localization"/>
    <property type="evidence" value="ECO:0007669"/>
    <property type="project" value="TreeGrafter"/>
</dbReference>
<dbReference type="PANTHER" id="PTHR10465:SF0">
    <property type="entry name" value="SARCALUMENIN"/>
    <property type="match status" value="1"/>
</dbReference>
<dbReference type="PROSITE" id="PS51718">
    <property type="entry name" value="G_DYNAMIN_2"/>
    <property type="match status" value="1"/>
</dbReference>
<feature type="domain" description="Dynamin-type G" evidence="12">
    <location>
        <begin position="219"/>
        <end position="488"/>
    </location>
</feature>
<accession>A0A5C3M731</accession>
<dbReference type="OrthoDB" id="9984778at2759"/>
<evidence type="ECO:0000256" key="11">
    <source>
        <dbReference type="ARBA" id="ARBA00048548"/>
    </source>
</evidence>
<dbReference type="GO" id="GO:0008053">
    <property type="term" value="P:mitochondrial fusion"/>
    <property type="evidence" value="ECO:0007669"/>
    <property type="project" value="TreeGrafter"/>
</dbReference>
<comment type="subcellular location">
    <subcellularLocation>
        <location evidence="1">Mitochondrion outer membrane</location>
        <topology evidence="1">Multi-pass membrane protein</topology>
    </subcellularLocation>
</comment>
<evidence type="ECO:0000256" key="1">
    <source>
        <dbReference type="ARBA" id="ARBA00004374"/>
    </source>
</evidence>
<evidence type="ECO:0000256" key="8">
    <source>
        <dbReference type="ARBA" id="ARBA00023128"/>
    </source>
</evidence>
<dbReference type="FunFam" id="3.40.50.300:FF:000638">
    <property type="entry name" value="Transmembrane GTPase Fzo1, putative"/>
    <property type="match status" value="1"/>
</dbReference>
<dbReference type="InterPro" id="IPR027417">
    <property type="entry name" value="P-loop_NTPase"/>
</dbReference>
<evidence type="ECO:0000256" key="6">
    <source>
        <dbReference type="ARBA" id="ARBA00022989"/>
    </source>
</evidence>
<dbReference type="Gene3D" id="3.40.50.300">
    <property type="entry name" value="P-loop containing nucleotide triphosphate hydrolases"/>
    <property type="match status" value="1"/>
</dbReference>
<dbReference type="GO" id="GO:0005741">
    <property type="term" value="C:mitochondrial outer membrane"/>
    <property type="evidence" value="ECO:0007669"/>
    <property type="project" value="UniProtKB-SubCell"/>
</dbReference>
<evidence type="ECO:0000256" key="5">
    <source>
        <dbReference type="ARBA" id="ARBA00022801"/>
    </source>
</evidence>
<keyword evidence="9" id="KW-0342">GTP-binding</keyword>
<dbReference type="InterPro" id="IPR045063">
    <property type="entry name" value="Dynamin_N"/>
</dbReference>
<dbReference type="STRING" id="68775.A0A5C3M731"/>
<evidence type="ECO:0000256" key="4">
    <source>
        <dbReference type="ARBA" id="ARBA00022787"/>
    </source>
</evidence>
<keyword evidence="2 13" id="KW-0812">Transmembrane</keyword>
<keyword evidence="14" id="KW-1185">Reference proteome</keyword>
<evidence type="ECO:0000256" key="3">
    <source>
        <dbReference type="ARBA" id="ARBA00022741"/>
    </source>
</evidence>
<evidence type="ECO:0000256" key="7">
    <source>
        <dbReference type="ARBA" id="ARBA00023054"/>
    </source>
</evidence>
<keyword evidence="8" id="KW-0496">Mitochondrion</keyword>
<keyword evidence="4" id="KW-1000">Mitochondrion outer membrane</keyword>
<evidence type="ECO:0000256" key="2">
    <source>
        <dbReference type="ARBA" id="ARBA00022692"/>
    </source>
</evidence>
<sequence>MAQTYFPTRVASPVKESLSDSAFSGMNGDRQFKVEDVQEAYIEHKDRLVGAIDSTKSVLNDIRVFNKTEWVVRYPQLREQAVPVQTENDTPATSTPTAQRRKAMRRSLSFADDPSFETEVIVTPAKQGLTRSMTLSSIADALEEEDADATAHADPDAERLIPTSDFNVFRLDLKLGANHSSASAASLVSELEKGSIAKLLDARIGSSIDHIDKLRLRVEDTSSKVLVTGDLNAGKSTFVNALLRREVMPVDQQPCTTAFCEVRDAAENQGIEEVHIVVEDATYDIADEKSFTRGTIANLEDIIAENEDTQRMIKVYLADTRAPSESLLNNGVVDISLIDAPGLNRDSLKTTAVFARQEEIDVVVFVVSAENHFTLSAKEFLWNASNEKAYLFIVVNKYDQIKNKDKCRRLVLEQIKQLSPRTYEDAEDLVHFVDSAAALQPFTASPSFDDLEQSLRSFVLVKRSKSKLQPVSTYLSNLLADIELLAGANAIVADSELQRAQDELAEVRPVLEKMKKGSDVLEDALEVVEEEGATTATSRTKTILNDALDRVGQGKLGIDKSVIPMPTYPGFLGVWDYARDVRKALLASVDSAVTLAENEARVVTVDGVNKIRDIGEEHLPQDVERSRRVFMPEAMFSAARRGTKGVKSRRSSTHGHIGGAIVAGGLHGLGIGLAQRPDMLETTFFDLFDVNHQFSLHFGDGKEHTEDDESSSMSALSLVSVGVGAMTMVGGQAIGVRSVIEGIVRITDLLGNETSRKWAAPVLGAVTIGLTAYLVLELPSSIPRTIGRRVRASVLRADGTESEMQFVNAHATRITRETRKVLRLASWDLKTKFRGAMEERTVELEKAEQMEKKALKAKEWFADVGKRTGNIRAEAQLEAIDA</sequence>
<evidence type="ECO:0000313" key="13">
    <source>
        <dbReference type="EMBL" id="TFK40465.1"/>
    </source>
</evidence>
<dbReference type="PANTHER" id="PTHR10465">
    <property type="entry name" value="TRANSMEMBRANE GTPASE FZO1"/>
    <property type="match status" value="1"/>
</dbReference>